<dbReference type="SUPFAM" id="SSF54909">
    <property type="entry name" value="Dimeric alpha+beta barrel"/>
    <property type="match status" value="1"/>
</dbReference>
<evidence type="ECO:0000313" key="2">
    <source>
        <dbReference type="Proteomes" id="UP001500755"/>
    </source>
</evidence>
<sequence>MRTNDFSRALPQGRAESLFLGCNRYRSPWAVLGQVRRWPKLARALKRAPGYLWHRSYYEFPDRIGLVVAFATRDDLMRFARTPEHREIMDWLVGAEPGSTEGGRNAPALGGFIRILAAEEWGYSNGIYRAEDGTLGMVDRFTAVDGETTGPAT</sequence>
<dbReference type="InterPro" id="IPR011008">
    <property type="entry name" value="Dimeric_a/b-barrel"/>
</dbReference>
<keyword evidence="2" id="KW-1185">Reference proteome</keyword>
<protein>
    <recommendedName>
        <fullName evidence="3">DUF4188 domain-containing protein</fullName>
    </recommendedName>
</protein>
<proteinExistence type="predicted"/>
<dbReference type="RefSeq" id="WP_344309774.1">
    <property type="nucleotide sequence ID" value="NZ_BAAANO010000020.1"/>
</dbReference>
<organism evidence="1 2">
    <name type="scientific">Brevibacterium samyangense</name>
    <dbReference type="NCBI Taxonomy" id="366888"/>
    <lineage>
        <taxon>Bacteria</taxon>
        <taxon>Bacillati</taxon>
        <taxon>Actinomycetota</taxon>
        <taxon>Actinomycetes</taxon>
        <taxon>Micrococcales</taxon>
        <taxon>Brevibacteriaceae</taxon>
        <taxon>Brevibacterium</taxon>
    </lineage>
</organism>
<name>A0ABN2TIL7_9MICO</name>
<reference evidence="1 2" key="1">
    <citation type="journal article" date="2019" name="Int. J. Syst. Evol. Microbiol.">
        <title>The Global Catalogue of Microorganisms (GCM) 10K type strain sequencing project: providing services to taxonomists for standard genome sequencing and annotation.</title>
        <authorList>
            <consortium name="The Broad Institute Genomics Platform"/>
            <consortium name="The Broad Institute Genome Sequencing Center for Infectious Disease"/>
            <person name="Wu L."/>
            <person name="Ma J."/>
        </authorList>
    </citation>
    <scope>NUCLEOTIDE SEQUENCE [LARGE SCALE GENOMIC DNA]</scope>
    <source>
        <strain evidence="1 2">JCM 14546</strain>
    </source>
</reference>
<accession>A0ABN2TIL7</accession>
<evidence type="ECO:0008006" key="3">
    <source>
        <dbReference type="Google" id="ProtNLM"/>
    </source>
</evidence>
<comment type="caution">
    <text evidence="1">The sequence shown here is derived from an EMBL/GenBank/DDBJ whole genome shotgun (WGS) entry which is preliminary data.</text>
</comment>
<evidence type="ECO:0000313" key="1">
    <source>
        <dbReference type="EMBL" id="GAA2010836.1"/>
    </source>
</evidence>
<gene>
    <name evidence="1" type="ORF">GCM10009755_22630</name>
</gene>
<dbReference type="EMBL" id="BAAANO010000020">
    <property type="protein sequence ID" value="GAA2010836.1"/>
    <property type="molecule type" value="Genomic_DNA"/>
</dbReference>
<dbReference type="Proteomes" id="UP001500755">
    <property type="component" value="Unassembled WGS sequence"/>
</dbReference>